<evidence type="ECO:0000313" key="3">
    <source>
        <dbReference type="Proteomes" id="UP000034565"/>
    </source>
</evidence>
<name>A0A0G1VI27_9BACT</name>
<evidence type="ECO:0008006" key="4">
    <source>
        <dbReference type="Google" id="ProtNLM"/>
    </source>
</evidence>
<accession>A0A0G1VI27</accession>
<keyword evidence="1" id="KW-0812">Transmembrane</keyword>
<proteinExistence type="predicted"/>
<dbReference type="Proteomes" id="UP000034565">
    <property type="component" value="Unassembled WGS sequence"/>
</dbReference>
<protein>
    <recommendedName>
        <fullName evidence="4">Septum formation initiator</fullName>
    </recommendedName>
</protein>
<comment type="caution">
    <text evidence="2">The sequence shown here is derived from an EMBL/GenBank/DDBJ whole genome shotgun (WGS) entry which is preliminary data.</text>
</comment>
<feature type="transmembrane region" description="Helical" evidence="1">
    <location>
        <begin position="7"/>
        <end position="25"/>
    </location>
</feature>
<dbReference type="Pfam" id="PF04977">
    <property type="entry name" value="DivIC"/>
    <property type="match status" value="1"/>
</dbReference>
<evidence type="ECO:0000256" key="1">
    <source>
        <dbReference type="SAM" id="Phobius"/>
    </source>
</evidence>
<dbReference type="AlphaFoldDB" id="A0A0G1VI27"/>
<gene>
    <name evidence="2" type="ORF">UX92_C0012G0033</name>
</gene>
<keyword evidence="1" id="KW-0472">Membrane</keyword>
<reference evidence="2 3" key="1">
    <citation type="journal article" date="2015" name="Nature">
        <title>rRNA introns, odd ribosomes, and small enigmatic genomes across a large radiation of phyla.</title>
        <authorList>
            <person name="Brown C.T."/>
            <person name="Hug L.A."/>
            <person name="Thomas B.C."/>
            <person name="Sharon I."/>
            <person name="Castelle C.J."/>
            <person name="Singh A."/>
            <person name="Wilkins M.J."/>
            <person name="Williams K.H."/>
            <person name="Banfield J.F."/>
        </authorList>
    </citation>
    <scope>NUCLEOTIDE SEQUENCE [LARGE SCALE GENOMIC DNA]</scope>
</reference>
<dbReference type="EMBL" id="LCOA01000012">
    <property type="protein sequence ID" value="KKU69690.1"/>
    <property type="molecule type" value="Genomic_DNA"/>
</dbReference>
<dbReference type="InterPro" id="IPR007060">
    <property type="entry name" value="FtsL/DivIC"/>
</dbReference>
<keyword evidence="1" id="KW-1133">Transmembrane helix</keyword>
<sequence length="146" mass="16930">MSKLTGVGKVFILQVIFRLGILQDMMERSNMKVKNKLVYWGAVIVLGVFTVRLGRNVWKLWKAGERIKQAELEVRSQELENQELQKRLAEVQSPEFIEKEAREKLGLGKEGETIVVMPDNADLKSQISNLNGEPNWRKWWKVYVSD</sequence>
<organism evidence="2 3">
    <name type="scientific">Candidatus Amesbacteria bacterium GW2011_GWA1_47_20</name>
    <dbReference type="NCBI Taxonomy" id="1618354"/>
    <lineage>
        <taxon>Bacteria</taxon>
        <taxon>Candidatus Amesiibacteriota</taxon>
    </lineage>
</organism>
<feature type="transmembrane region" description="Helical" evidence="1">
    <location>
        <begin position="37"/>
        <end position="58"/>
    </location>
</feature>
<evidence type="ECO:0000313" key="2">
    <source>
        <dbReference type="EMBL" id="KKU69690.1"/>
    </source>
</evidence>